<dbReference type="PANTHER" id="PTHR12151:SF25">
    <property type="entry name" value="LINALOOL DEHYDRATASE_ISOMERASE DOMAIN-CONTAINING PROTEIN"/>
    <property type="match status" value="1"/>
</dbReference>
<evidence type="ECO:0000256" key="4">
    <source>
        <dbReference type="PIRSR" id="PIRSR603782-2"/>
    </source>
</evidence>
<comment type="similarity">
    <text evidence="1">Belongs to the SCO1/2 family.</text>
</comment>
<keyword evidence="3" id="KW-0479">Metal-binding</keyword>
<dbReference type="AlphaFoldDB" id="A0A1I3S7S2"/>
<evidence type="ECO:0000256" key="1">
    <source>
        <dbReference type="ARBA" id="ARBA00010996"/>
    </source>
</evidence>
<dbReference type="Gene3D" id="3.40.30.10">
    <property type="entry name" value="Glutaredoxin"/>
    <property type="match status" value="1"/>
</dbReference>
<dbReference type="InterPro" id="IPR036249">
    <property type="entry name" value="Thioredoxin-like_sf"/>
</dbReference>
<evidence type="ECO:0000256" key="2">
    <source>
        <dbReference type="ARBA" id="ARBA00023008"/>
    </source>
</evidence>
<dbReference type="Pfam" id="PF02630">
    <property type="entry name" value="SCO1-SenC"/>
    <property type="match status" value="1"/>
</dbReference>
<dbReference type="OrthoDB" id="9790194at2"/>
<feature type="binding site" evidence="3">
    <location>
        <position position="75"/>
    </location>
    <ligand>
        <name>Cu cation</name>
        <dbReference type="ChEBI" id="CHEBI:23378"/>
    </ligand>
</feature>
<accession>A0A1I3S7S2</accession>
<feature type="binding site" evidence="3">
    <location>
        <position position="79"/>
    </location>
    <ligand>
        <name>Cu cation</name>
        <dbReference type="ChEBI" id="CHEBI:23378"/>
    </ligand>
</feature>
<dbReference type="FunFam" id="3.40.30.10:FF:000013">
    <property type="entry name" value="Blast:Protein SCO1 homolog, mitochondrial"/>
    <property type="match status" value="1"/>
</dbReference>
<organism evidence="5 6">
    <name type="scientific">Jannaschia pohangensis</name>
    <dbReference type="NCBI Taxonomy" id="390807"/>
    <lineage>
        <taxon>Bacteria</taxon>
        <taxon>Pseudomonadati</taxon>
        <taxon>Pseudomonadota</taxon>
        <taxon>Alphaproteobacteria</taxon>
        <taxon>Rhodobacterales</taxon>
        <taxon>Roseobacteraceae</taxon>
        <taxon>Jannaschia</taxon>
    </lineage>
</organism>
<reference evidence="5 6" key="1">
    <citation type="submission" date="2016-10" db="EMBL/GenBank/DDBJ databases">
        <authorList>
            <person name="de Groot N.N."/>
        </authorList>
    </citation>
    <scope>NUCLEOTIDE SEQUENCE [LARGE SCALE GENOMIC DNA]</scope>
    <source>
        <strain evidence="5 6">DSM 19073</strain>
    </source>
</reference>
<dbReference type="Proteomes" id="UP000199110">
    <property type="component" value="Unassembled WGS sequence"/>
</dbReference>
<evidence type="ECO:0000256" key="3">
    <source>
        <dbReference type="PIRSR" id="PIRSR603782-1"/>
    </source>
</evidence>
<proteinExistence type="inferred from homology"/>
<dbReference type="GO" id="GO:0046872">
    <property type="term" value="F:metal ion binding"/>
    <property type="evidence" value="ECO:0007669"/>
    <property type="project" value="UniProtKB-KW"/>
</dbReference>
<dbReference type="InterPro" id="IPR003782">
    <property type="entry name" value="SCO1/SenC"/>
</dbReference>
<name>A0A1I3S7S2_9RHOB</name>
<keyword evidence="6" id="KW-1185">Reference proteome</keyword>
<dbReference type="CDD" id="cd02968">
    <property type="entry name" value="SCO"/>
    <property type="match status" value="1"/>
</dbReference>
<keyword evidence="4" id="KW-1015">Disulfide bond</keyword>
<keyword evidence="2 3" id="KW-0186">Copper</keyword>
<dbReference type="PANTHER" id="PTHR12151">
    <property type="entry name" value="ELECTRON TRANSPORT PROTIN SCO1/SENC FAMILY MEMBER"/>
    <property type="match status" value="1"/>
</dbReference>
<dbReference type="EMBL" id="FORA01000004">
    <property type="protein sequence ID" value="SFJ53591.1"/>
    <property type="molecule type" value="Genomic_DNA"/>
</dbReference>
<sequence>MMTTRLATILAGLVVAAVALGAGIALRQVFQDRTISPVATELGEPFNLVDHNGAPITEAAFIGRPSLLFFGFTHCPEVCPTTVYDMETWLTDMEVPKDDLGVFFVTIDPERDTPDFLKDYLEPQSDRILGITGEPQAVREMAKSWRVYFQRRELGEGDYTMDHYASVFVLNDEGEVVDIIPFQEAPEIAKAKIAAVLG</sequence>
<feature type="disulfide bond" description="Redox-active" evidence="4">
    <location>
        <begin position="75"/>
        <end position="79"/>
    </location>
</feature>
<evidence type="ECO:0000313" key="5">
    <source>
        <dbReference type="EMBL" id="SFJ53591.1"/>
    </source>
</evidence>
<dbReference type="SUPFAM" id="SSF52833">
    <property type="entry name" value="Thioredoxin-like"/>
    <property type="match status" value="1"/>
</dbReference>
<feature type="binding site" evidence="3">
    <location>
        <position position="163"/>
    </location>
    <ligand>
        <name>Cu cation</name>
        <dbReference type="ChEBI" id="CHEBI:23378"/>
    </ligand>
</feature>
<dbReference type="STRING" id="390807.SAMN04488095_3015"/>
<evidence type="ECO:0000313" key="6">
    <source>
        <dbReference type="Proteomes" id="UP000199110"/>
    </source>
</evidence>
<gene>
    <name evidence="5" type="ORF">SAMN04488095_3015</name>
</gene>
<protein>
    <submittedName>
        <fullName evidence="5">Protein SCO1/2</fullName>
    </submittedName>
</protein>